<evidence type="ECO:0000259" key="6">
    <source>
        <dbReference type="PROSITE" id="PS50893"/>
    </source>
</evidence>
<keyword evidence="8" id="KW-1185">Reference proteome</keyword>
<keyword evidence="5" id="KW-0029">Amino-acid transport</keyword>
<dbReference type="PROSITE" id="PS50893">
    <property type="entry name" value="ABC_TRANSPORTER_2"/>
    <property type="match status" value="1"/>
</dbReference>
<dbReference type="Pfam" id="PF00005">
    <property type="entry name" value="ABC_tran"/>
    <property type="match status" value="1"/>
</dbReference>
<evidence type="ECO:0000313" key="7">
    <source>
        <dbReference type="EMBL" id="RBP35455.1"/>
    </source>
</evidence>
<accession>A0A366H2F4</accession>
<comment type="caution">
    <text evidence="7">The sequence shown here is derived from an EMBL/GenBank/DDBJ whole genome shotgun (WGS) entry which is preliminary data.</text>
</comment>
<dbReference type="PANTHER" id="PTHR43820:SF4">
    <property type="entry name" value="HIGH-AFFINITY BRANCHED-CHAIN AMINO ACID TRANSPORT ATP-BINDING PROTEIN LIVF"/>
    <property type="match status" value="1"/>
</dbReference>
<dbReference type="GO" id="GO:0016887">
    <property type="term" value="F:ATP hydrolysis activity"/>
    <property type="evidence" value="ECO:0007669"/>
    <property type="project" value="InterPro"/>
</dbReference>
<protein>
    <submittedName>
        <fullName evidence="7">Amino acid/amide ABC transporter ATP-binding protein 2 (HAAT family)</fullName>
    </submittedName>
</protein>
<evidence type="ECO:0000256" key="5">
    <source>
        <dbReference type="ARBA" id="ARBA00022970"/>
    </source>
</evidence>
<evidence type="ECO:0000313" key="8">
    <source>
        <dbReference type="Proteomes" id="UP000253628"/>
    </source>
</evidence>
<dbReference type="GO" id="GO:0015807">
    <property type="term" value="P:L-amino acid transport"/>
    <property type="evidence" value="ECO:0007669"/>
    <property type="project" value="TreeGrafter"/>
</dbReference>
<dbReference type="RefSeq" id="WP_211317316.1">
    <property type="nucleotide sequence ID" value="NZ_JACCEU010000013.1"/>
</dbReference>
<dbReference type="InterPro" id="IPR003439">
    <property type="entry name" value="ABC_transporter-like_ATP-bd"/>
</dbReference>
<proteinExistence type="inferred from homology"/>
<gene>
    <name evidence="7" type="ORF">DFR37_11759</name>
</gene>
<dbReference type="CDD" id="cd03224">
    <property type="entry name" value="ABC_TM1139_LivF_branched"/>
    <property type="match status" value="1"/>
</dbReference>
<feature type="domain" description="ABC transporter" evidence="6">
    <location>
        <begin position="6"/>
        <end position="241"/>
    </location>
</feature>
<dbReference type="AlphaFoldDB" id="A0A366H2F4"/>
<dbReference type="EMBL" id="QNRQ01000017">
    <property type="protein sequence ID" value="RBP35455.1"/>
    <property type="molecule type" value="Genomic_DNA"/>
</dbReference>
<dbReference type="InterPro" id="IPR052156">
    <property type="entry name" value="BCAA_Transport_ATP-bd_LivF"/>
</dbReference>
<dbReference type="InterPro" id="IPR027417">
    <property type="entry name" value="P-loop_NTPase"/>
</dbReference>
<dbReference type="PROSITE" id="PS00211">
    <property type="entry name" value="ABC_TRANSPORTER_1"/>
    <property type="match status" value="1"/>
</dbReference>
<evidence type="ECO:0000256" key="2">
    <source>
        <dbReference type="ARBA" id="ARBA00022448"/>
    </source>
</evidence>
<dbReference type="GO" id="GO:0005524">
    <property type="term" value="F:ATP binding"/>
    <property type="evidence" value="ECO:0007669"/>
    <property type="project" value="UniProtKB-KW"/>
</dbReference>
<dbReference type="SUPFAM" id="SSF52540">
    <property type="entry name" value="P-loop containing nucleoside triphosphate hydrolases"/>
    <property type="match status" value="1"/>
</dbReference>
<organism evidence="7 8">
    <name type="scientific">Eoetvoesiella caeni</name>
    <dbReference type="NCBI Taxonomy" id="645616"/>
    <lineage>
        <taxon>Bacteria</taxon>
        <taxon>Pseudomonadati</taxon>
        <taxon>Pseudomonadota</taxon>
        <taxon>Betaproteobacteria</taxon>
        <taxon>Burkholderiales</taxon>
        <taxon>Alcaligenaceae</taxon>
        <taxon>Eoetvoesiella</taxon>
    </lineage>
</organism>
<reference evidence="7 8" key="1">
    <citation type="submission" date="2018-06" db="EMBL/GenBank/DDBJ databases">
        <title>Genomic Encyclopedia of Type Strains, Phase IV (KMG-IV): sequencing the most valuable type-strain genomes for metagenomic binning, comparative biology and taxonomic classification.</title>
        <authorList>
            <person name="Goeker M."/>
        </authorList>
    </citation>
    <scope>NUCLEOTIDE SEQUENCE [LARGE SCALE GENOMIC DNA]</scope>
    <source>
        <strain evidence="7 8">DSM 25520</strain>
    </source>
</reference>
<dbReference type="PANTHER" id="PTHR43820">
    <property type="entry name" value="HIGH-AFFINITY BRANCHED-CHAIN AMINO ACID TRANSPORT ATP-BINDING PROTEIN LIVF"/>
    <property type="match status" value="1"/>
</dbReference>
<dbReference type="InterPro" id="IPR017871">
    <property type="entry name" value="ABC_transporter-like_CS"/>
</dbReference>
<keyword evidence="3" id="KW-0547">Nucleotide-binding</keyword>
<sequence>MTDYLLRISSLSVNYGATPALQDIDLVVRQGEVACVVGQNGAGKSSLLSAVAGALPNQACQGQVEYQGKSILGRKAEDIARMGISLVPEGRHVFSDMTVKENLLIGTYMRRDRRNVKQEIETVLELFPRLRERLAFPAGLLSGGEQQMLVIGRSVLTNTKFMLIDEPSLGLAPLVIDNVYQALLALRNERGLTLLINEQSSNRVMKYADTIHVLRGGRKRLTTTVQEVGNGETLKAAYFGLTKTDETAAEVM</sequence>
<evidence type="ECO:0000256" key="3">
    <source>
        <dbReference type="ARBA" id="ARBA00022741"/>
    </source>
</evidence>
<evidence type="ECO:0000256" key="1">
    <source>
        <dbReference type="ARBA" id="ARBA00005417"/>
    </source>
</evidence>
<comment type="similarity">
    <text evidence="1">Belongs to the ABC transporter superfamily.</text>
</comment>
<evidence type="ECO:0000256" key="4">
    <source>
        <dbReference type="ARBA" id="ARBA00022840"/>
    </source>
</evidence>
<dbReference type="Proteomes" id="UP000253628">
    <property type="component" value="Unassembled WGS sequence"/>
</dbReference>
<name>A0A366H2F4_9BURK</name>
<keyword evidence="2" id="KW-0813">Transport</keyword>
<dbReference type="Gene3D" id="3.40.50.300">
    <property type="entry name" value="P-loop containing nucleotide triphosphate hydrolases"/>
    <property type="match status" value="1"/>
</dbReference>
<dbReference type="GO" id="GO:0015658">
    <property type="term" value="F:branched-chain amino acid transmembrane transporter activity"/>
    <property type="evidence" value="ECO:0007669"/>
    <property type="project" value="TreeGrafter"/>
</dbReference>
<keyword evidence="4 7" id="KW-0067">ATP-binding</keyword>